<evidence type="ECO:0000256" key="1">
    <source>
        <dbReference type="SAM" id="MobiDB-lite"/>
    </source>
</evidence>
<evidence type="ECO:0000313" key="2">
    <source>
        <dbReference type="EMBL" id="PVH94396.1"/>
    </source>
</evidence>
<accession>A0A2V1D8D7</accession>
<proteinExistence type="predicted"/>
<evidence type="ECO:0008006" key="4">
    <source>
        <dbReference type="Google" id="ProtNLM"/>
    </source>
</evidence>
<keyword evidence="3" id="KW-1185">Reference proteome</keyword>
<dbReference type="OrthoDB" id="3793262at2759"/>
<protein>
    <recommendedName>
        <fullName evidence="4">Cora-domain-containing protein</fullName>
    </recommendedName>
</protein>
<organism evidence="2 3">
    <name type="scientific">Periconia macrospinosa</name>
    <dbReference type="NCBI Taxonomy" id="97972"/>
    <lineage>
        <taxon>Eukaryota</taxon>
        <taxon>Fungi</taxon>
        <taxon>Dikarya</taxon>
        <taxon>Ascomycota</taxon>
        <taxon>Pezizomycotina</taxon>
        <taxon>Dothideomycetes</taxon>
        <taxon>Pleosporomycetidae</taxon>
        <taxon>Pleosporales</taxon>
        <taxon>Massarineae</taxon>
        <taxon>Periconiaceae</taxon>
        <taxon>Periconia</taxon>
    </lineage>
</organism>
<sequence>MGLEKYSRWRGLCFAAKSQIQYYDSQDECKTDEYHDDESLKSKLNFHDEQRSNQVSANDAPSFTLMTVAGDPSEPDAPLRLSSNMLQYLIGSGAVHPHIETMYRIVRPHCSYYVEYDDEQMMPVSLYIITRTLTRTDSIHSSIKITLSTLSTICLLSSSTSTITETLRSRLTHASTLPILLHQSPLHILRFILEETHTNLEAWLVHQWHRIELLEDSTWMTTPGGPFPRPRGSASGAEKDENGEAKGKGLMMLLRELHAVNRESRIALTVVWGAVGLCEDVGRLVGEVERLRDVVGGSSRGSEGERMTMKMKPGCRAFLEDRVRFLDGVLRGVAEKNRQLLDRMNAQINLVYSFIAQKGNEQNYRIARLTADDSRTMKTITVLTLTFLPGTMLAVSFWSSTLITIDVFFPPKFISYCPFLGNKPDFSF</sequence>
<feature type="region of interest" description="Disordered" evidence="1">
    <location>
        <begin position="221"/>
        <end position="242"/>
    </location>
</feature>
<gene>
    <name evidence="2" type="ORF">DM02DRAFT_192677</name>
</gene>
<name>A0A2V1D8D7_9PLEO</name>
<dbReference type="EMBL" id="KZ805537">
    <property type="protein sequence ID" value="PVH94396.1"/>
    <property type="molecule type" value="Genomic_DNA"/>
</dbReference>
<dbReference type="AlphaFoldDB" id="A0A2V1D8D7"/>
<evidence type="ECO:0000313" key="3">
    <source>
        <dbReference type="Proteomes" id="UP000244855"/>
    </source>
</evidence>
<dbReference type="Proteomes" id="UP000244855">
    <property type="component" value="Unassembled WGS sequence"/>
</dbReference>
<reference evidence="2 3" key="1">
    <citation type="journal article" date="2018" name="Sci. Rep.">
        <title>Comparative genomics provides insights into the lifestyle and reveals functional heterogeneity of dark septate endophytic fungi.</title>
        <authorList>
            <person name="Knapp D.G."/>
            <person name="Nemeth J.B."/>
            <person name="Barry K."/>
            <person name="Hainaut M."/>
            <person name="Henrissat B."/>
            <person name="Johnson J."/>
            <person name="Kuo A."/>
            <person name="Lim J.H.P."/>
            <person name="Lipzen A."/>
            <person name="Nolan M."/>
            <person name="Ohm R.A."/>
            <person name="Tamas L."/>
            <person name="Grigoriev I.V."/>
            <person name="Spatafora J.W."/>
            <person name="Nagy L.G."/>
            <person name="Kovacs G.M."/>
        </authorList>
    </citation>
    <scope>NUCLEOTIDE SEQUENCE [LARGE SCALE GENOMIC DNA]</scope>
    <source>
        <strain evidence="2 3">DSE2036</strain>
    </source>
</reference>